<evidence type="ECO:0000256" key="1">
    <source>
        <dbReference type="ARBA" id="ARBA00023125"/>
    </source>
</evidence>
<accession>A0A1Q2HT84</accession>
<dbReference type="Proteomes" id="UP000217209">
    <property type="component" value="Chromosome"/>
</dbReference>
<gene>
    <name evidence="4" type="ORF">CGLAU_00245</name>
</gene>
<dbReference type="EMBL" id="CP019688">
    <property type="protein sequence ID" value="AQQ14054.1"/>
    <property type="molecule type" value="Genomic_DNA"/>
</dbReference>
<evidence type="ECO:0000259" key="3">
    <source>
        <dbReference type="PROSITE" id="PS50977"/>
    </source>
</evidence>
<dbReference type="Pfam" id="PF00440">
    <property type="entry name" value="TetR_N"/>
    <property type="match status" value="1"/>
</dbReference>
<keyword evidence="5" id="KW-1185">Reference proteome</keyword>
<dbReference type="RefSeq" id="WP_095658964.1">
    <property type="nucleotide sequence ID" value="NZ_CP019688.1"/>
</dbReference>
<dbReference type="Gene3D" id="1.10.357.10">
    <property type="entry name" value="Tetracycline Repressor, domain 2"/>
    <property type="match status" value="1"/>
</dbReference>
<feature type="domain" description="HTH tetR-type" evidence="3">
    <location>
        <begin position="26"/>
        <end position="86"/>
    </location>
</feature>
<dbReference type="InterPro" id="IPR009057">
    <property type="entry name" value="Homeodomain-like_sf"/>
</dbReference>
<dbReference type="PROSITE" id="PS50977">
    <property type="entry name" value="HTH_TETR_2"/>
    <property type="match status" value="1"/>
</dbReference>
<sequence>MAYIASLRGRTVPIARRETSIDPRAIRTREALVSATIDLLAAQPANELSVTAIVRAAGVSRQVFYEHFTDRDAVVLAAGRAIFEPAYTEFITTFTPDTTYPEQVTKLFARMGEHGATVRTLLDSAAQGKLNHFAVDMLYGPIRAELEAHLKAANVDVGAGMMDDTAHFLAAGTQEVFARGLSEGTEPDEVARRIEDVRRTLGAFSMGESITD</sequence>
<dbReference type="InterPro" id="IPR001647">
    <property type="entry name" value="HTH_TetR"/>
</dbReference>
<evidence type="ECO:0000313" key="4">
    <source>
        <dbReference type="EMBL" id="AQQ14054.1"/>
    </source>
</evidence>
<evidence type="ECO:0000313" key="5">
    <source>
        <dbReference type="Proteomes" id="UP000217209"/>
    </source>
</evidence>
<reference evidence="4 5" key="1">
    <citation type="submission" date="2016-12" db="EMBL/GenBank/DDBJ databases">
        <authorList>
            <person name="Song W.-J."/>
            <person name="Kurnit D.M."/>
        </authorList>
    </citation>
    <scope>NUCLEOTIDE SEQUENCE [LARGE SCALE GENOMIC DNA]</scope>
    <source>
        <strain evidence="4 5">DSM 30827</strain>
    </source>
</reference>
<dbReference type="GO" id="GO:0003677">
    <property type="term" value="F:DNA binding"/>
    <property type="evidence" value="ECO:0007669"/>
    <property type="project" value="UniProtKB-UniRule"/>
</dbReference>
<organism evidence="4 5">
    <name type="scientific">Corynebacterium glaucum</name>
    <dbReference type="NCBI Taxonomy" id="187491"/>
    <lineage>
        <taxon>Bacteria</taxon>
        <taxon>Bacillati</taxon>
        <taxon>Actinomycetota</taxon>
        <taxon>Actinomycetes</taxon>
        <taxon>Mycobacteriales</taxon>
        <taxon>Corynebacteriaceae</taxon>
        <taxon>Corynebacterium</taxon>
    </lineage>
</organism>
<feature type="DNA-binding region" description="H-T-H motif" evidence="2">
    <location>
        <begin position="49"/>
        <end position="68"/>
    </location>
</feature>
<dbReference type="PANTHER" id="PTHR43479:SF11">
    <property type="entry name" value="ACREF_ENVCD OPERON REPRESSOR-RELATED"/>
    <property type="match status" value="1"/>
</dbReference>
<protein>
    <submittedName>
        <fullName evidence="4">Bacterial regulatory protein, TetR family</fullName>
    </submittedName>
</protein>
<dbReference type="InterPro" id="IPR050624">
    <property type="entry name" value="HTH-type_Tx_Regulator"/>
</dbReference>
<name>A0A1Q2HT84_9CORY</name>
<dbReference type="PANTHER" id="PTHR43479">
    <property type="entry name" value="ACREF/ENVCD OPERON REPRESSOR-RELATED"/>
    <property type="match status" value="1"/>
</dbReference>
<dbReference type="KEGG" id="cgv:CGLAU_00245"/>
<evidence type="ECO:0000256" key="2">
    <source>
        <dbReference type="PROSITE-ProRule" id="PRU00335"/>
    </source>
</evidence>
<dbReference type="SUPFAM" id="SSF46689">
    <property type="entry name" value="Homeodomain-like"/>
    <property type="match status" value="1"/>
</dbReference>
<keyword evidence="1 2" id="KW-0238">DNA-binding</keyword>
<proteinExistence type="predicted"/>
<dbReference type="AlphaFoldDB" id="A0A1Q2HT84"/>